<comment type="caution">
    <text evidence="3">The sequence shown here is derived from an EMBL/GenBank/DDBJ whole genome shotgun (WGS) entry which is preliminary data.</text>
</comment>
<comment type="function">
    <text evidence="1">Involved in the transposition of the insertion sequence.</text>
</comment>
<dbReference type="GO" id="GO:0015074">
    <property type="term" value="P:DNA integration"/>
    <property type="evidence" value="ECO:0007669"/>
    <property type="project" value="InterPro"/>
</dbReference>
<dbReference type="EMBL" id="VTFZ01000019">
    <property type="protein sequence ID" value="MRX80882.1"/>
    <property type="molecule type" value="Genomic_DNA"/>
</dbReference>
<sequence length="495" mass="53067">GARTKSWTPIGVRIGVRVYPDEVRAEAVEAVRLGFSLAEAAELVGCSKSTVGAWALAAGAGRPGRGGAVHLPYDEKAGLVARYEAGERAADLGREAGVTGCAVTNWARRLREEGVLSLMTEDEIRAAAPEPAEPPSELEELRRRCGELELENAILRGTVDILKKDPGADPSDLTRAERAALAESLRAEFGLARVLAALSLPRSTFYHRLAAASAPDPYAALRPLVRAEFEASGGAYGPARVWAALRSGGGEPQRARGAASLDPSRPVRVSEKVVRRIMREEGLSARAAAPAARPYSSYAGEEGMAGAPNLLLVDASRDLHDFSAGRPGERLVTDITEFRLPDDARKVYLSPVIDLFDGDVVAFSAGTSPSKALVAEMLGGAAAAVGGGFLLHSDRGWHYRTPDWVAECGRLGVTRSLSRKGHSPDNAAMEGFFGTLKVEFFRGRDWSGWTAEEFVGALGDYVRWYREGRLKAFREGGLTVYDTIRGRRERLGLAA</sequence>
<dbReference type="InterPro" id="IPR025948">
    <property type="entry name" value="HTH-like_dom"/>
</dbReference>
<dbReference type="SUPFAM" id="SSF53098">
    <property type="entry name" value="Ribonuclease H-like"/>
    <property type="match status" value="1"/>
</dbReference>
<feature type="non-terminal residue" evidence="3">
    <location>
        <position position="1"/>
    </location>
</feature>
<gene>
    <name evidence="3" type="ORF">GJE22_09885</name>
</gene>
<dbReference type="SUPFAM" id="SSF46689">
    <property type="entry name" value="Homeodomain-like"/>
    <property type="match status" value="1"/>
</dbReference>
<accession>A0A7K0GB80</accession>
<dbReference type="Gene3D" id="3.30.420.10">
    <property type="entry name" value="Ribonuclease H-like superfamily/Ribonuclease H"/>
    <property type="match status" value="1"/>
</dbReference>
<evidence type="ECO:0000313" key="4">
    <source>
        <dbReference type="Proteomes" id="UP000470010"/>
    </source>
</evidence>
<keyword evidence="4" id="KW-1185">Reference proteome</keyword>
<dbReference type="Pfam" id="PF00665">
    <property type="entry name" value="rve"/>
    <property type="match status" value="1"/>
</dbReference>
<protein>
    <submittedName>
        <fullName evidence="3">IS3 family transposase</fullName>
    </submittedName>
</protein>
<dbReference type="AlphaFoldDB" id="A0A7K0GB80"/>
<dbReference type="Proteomes" id="UP000470010">
    <property type="component" value="Unassembled WGS sequence"/>
</dbReference>
<dbReference type="Pfam" id="PF13333">
    <property type="entry name" value="rve_2"/>
    <property type="match status" value="1"/>
</dbReference>
<feature type="domain" description="Integrase catalytic" evidence="2">
    <location>
        <begin position="323"/>
        <end position="488"/>
    </location>
</feature>
<dbReference type="Pfam" id="PF13276">
    <property type="entry name" value="HTH_21"/>
    <property type="match status" value="1"/>
</dbReference>
<dbReference type="InterPro" id="IPR001584">
    <property type="entry name" value="Integrase_cat-core"/>
</dbReference>
<evidence type="ECO:0000259" key="2">
    <source>
        <dbReference type="PROSITE" id="PS50994"/>
    </source>
</evidence>
<dbReference type="InterPro" id="IPR036397">
    <property type="entry name" value="RNaseH_sf"/>
</dbReference>
<dbReference type="InterPro" id="IPR050900">
    <property type="entry name" value="Transposase_IS3/IS150/IS904"/>
</dbReference>
<name>A0A7K0GB80_9ACTN</name>
<dbReference type="NCBIfam" id="NF033516">
    <property type="entry name" value="transpos_IS3"/>
    <property type="match status" value="1"/>
</dbReference>
<evidence type="ECO:0000256" key="1">
    <source>
        <dbReference type="ARBA" id="ARBA00002286"/>
    </source>
</evidence>
<dbReference type="InterPro" id="IPR009057">
    <property type="entry name" value="Homeodomain-like_sf"/>
</dbReference>
<dbReference type="RefSeq" id="WP_144688910.1">
    <property type="nucleotide sequence ID" value="NZ_VLLQ01000016.1"/>
</dbReference>
<reference evidence="4" key="1">
    <citation type="submission" date="2019-08" db="EMBL/GenBank/DDBJ databases">
        <title>Arthrobacter sp. nov., isolated from plateau pika and Tibetan wild ass.</title>
        <authorList>
            <person name="Ge Y."/>
        </authorList>
    </citation>
    <scope>NUCLEOTIDE SEQUENCE [LARGE SCALE GENOMIC DNA]</scope>
    <source>
        <strain evidence="4">HF-1365</strain>
    </source>
</reference>
<dbReference type="PROSITE" id="PS50994">
    <property type="entry name" value="INTEGRASE"/>
    <property type="match status" value="1"/>
</dbReference>
<proteinExistence type="predicted"/>
<dbReference type="GO" id="GO:0003676">
    <property type="term" value="F:nucleic acid binding"/>
    <property type="evidence" value="ECO:0007669"/>
    <property type="project" value="InterPro"/>
</dbReference>
<evidence type="ECO:0000313" key="3">
    <source>
        <dbReference type="EMBL" id="MRX80882.1"/>
    </source>
</evidence>
<organism evidence="3 4">
    <name type="scientific">Enorma shizhengliae</name>
    <dbReference type="NCBI Taxonomy" id="2606615"/>
    <lineage>
        <taxon>Bacteria</taxon>
        <taxon>Bacillati</taxon>
        <taxon>Actinomycetota</taxon>
        <taxon>Coriobacteriia</taxon>
        <taxon>Coriobacteriales</taxon>
        <taxon>Coriobacteriaceae</taxon>
        <taxon>Enorma</taxon>
    </lineage>
</organism>
<dbReference type="PANTHER" id="PTHR46889:SF4">
    <property type="entry name" value="TRANSPOSASE INSO FOR INSERTION SEQUENCE ELEMENT IS911B-RELATED"/>
    <property type="match status" value="1"/>
</dbReference>
<dbReference type="InterPro" id="IPR048020">
    <property type="entry name" value="Transpos_IS3"/>
</dbReference>
<dbReference type="PANTHER" id="PTHR46889">
    <property type="entry name" value="TRANSPOSASE INSF FOR INSERTION SEQUENCE IS3B-RELATED"/>
    <property type="match status" value="1"/>
</dbReference>
<dbReference type="InterPro" id="IPR012337">
    <property type="entry name" value="RNaseH-like_sf"/>
</dbReference>